<dbReference type="GO" id="GO:0045892">
    <property type="term" value="P:negative regulation of DNA-templated transcription"/>
    <property type="evidence" value="ECO:0007669"/>
    <property type="project" value="UniProtKB-ARBA"/>
</dbReference>
<dbReference type="PROSITE" id="PS50977">
    <property type="entry name" value="HTH_TETR_2"/>
    <property type="match status" value="1"/>
</dbReference>
<dbReference type="GO" id="GO:0000976">
    <property type="term" value="F:transcription cis-regulatory region binding"/>
    <property type="evidence" value="ECO:0007669"/>
    <property type="project" value="TreeGrafter"/>
</dbReference>
<organism evidence="7 8">
    <name type="scientific">Actinocorallia herbida</name>
    <dbReference type="NCBI Taxonomy" id="58109"/>
    <lineage>
        <taxon>Bacteria</taxon>
        <taxon>Bacillati</taxon>
        <taxon>Actinomycetota</taxon>
        <taxon>Actinomycetes</taxon>
        <taxon>Streptosporangiales</taxon>
        <taxon>Thermomonosporaceae</taxon>
        <taxon>Actinocorallia</taxon>
    </lineage>
</organism>
<dbReference type="Gene3D" id="1.10.10.60">
    <property type="entry name" value="Homeodomain-like"/>
    <property type="match status" value="1"/>
</dbReference>
<keyword evidence="3" id="KW-0804">Transcription</keyword>
<dbReference type="EMBL" id="RJKE01000001">
    <property type="protein sequence ID" value="ROO84580.1"/>
    <property type="molecule type" value="Genomic_DNA"/>
</dbReference>
<accession>A0A3N1CTF7</accession>
<dbReference type="InterPro" id="IPR050109">
    <property type="entry name" value="HTH-type_TetR-like_transc_reg"/>
</dbReference>
<dbReference type="Proteomes" id="UP000272400">
    <property type="component" value="Unassembled WGS sequence"/>
</dbReference>
<dbReference type="Gene3D" id="1.10.357.10">
    <property type="entry name" value="Tetracycline Repressor, domain 2"/>
    <property type="match status" value="1"/>
</dbReference>
<dbReference type="PRINTS" id="PR00455">
    <property type="entry name" value="HTHTETR"/>
</dbReference>
<keyword evidence="8" id="KW-1185">Reference proteome</keyword>
<name>A0A3N1CTF7_9ACTN</name>
<evidence type="ECO:0000256" key="5">
    <source>
        <dbReference type="SAM" id="MobiDB-lite"/>
    </source>
</evidence>
<feature type="domain" description="HTH tetR-type" evidence="6">
    <location>
        <begin position="6"/>
        <end position="66"/>
    </location>
</feature>
<evidence type="ECO:0000313" key="7">
    <source>
        <dbReference type="EMBL" id="ROO84580.1"/>
    </source>
</evidence>
<dbReference type="GO" id="GO:0003700">
    <property type="term" value="F:DNA-binding transcription factor activity"/>
    <property type="evidence" value="ECO:0007669"/>
    <property type="project" value="TreeGrafter"/>
</dbReference>
<evidence type="ECO:0000256" key="3">
    <source>
        <dbReference type="ARBA" id="ARBA00023163"/>
    </source>
</evidence>
<evidence type="ECO:0000256" key="4">
    <source>
        <dbReference type="PROSITE-ProRule" id="PRU00335"/>
    </source>
</evidence>
<evidence type="ECO:0000256" key="1">
    <source>
        <dbReference type="ARBA" id="ARBA00023015"/>
    </source>
</evidence>
<evidence type="ECO:0000256" key="2">
    <source>
        <dbReference type="ARBA" id="ARBA00023125"/>
    </source>
</evidence>
<protein>
    <submittedName>
        <fullName evidence="7">TetR family transcriptional regulator</fullName>
    </submittedName>
</protein>
<feature type="DNA-binding region" description="H-T-H motif" evidence="4">
    <location>
        <begin position="29"/>
        <end position="48"/>
    </location>
</feature>
<comment type="caution">
    <text evidence="7">The sequence shown here is derived from an EMBL/GenBank/DDBJ whole genome shotgun (WGS) entry which is preliminary data.</text>
</comment>
<dbReference type="OrthoDB" id="9179041at2"/>
<dbReference type="PROSITE" id="PS01081">
    <property type="entry name" value="HTH_TETR_1"/>
    <property type="match status" value="1"/>
</dbReference>
<feature type="compositionally biased region" description="Basic and acidic residues" evidence="5">
    <location>
        <begin position="196"/>
        <end position="206"/>
    </location>
</feature>
<evidence type="ECO:0000313" key="8">
    <source>
        <dbReference type="Proteomes" id="UP000272400"/>
    </source>
</evidence>
<dbReference type="FunFam" id="1.10.10.60:FF:000141">
    <property type="entry name" value="TetR family transcriptional regulator"/>
    <property type="match status" value="1"/>
</dbReference>
<keyword evidence="2 4" id="KW-0238">DNA-binding</keyword>
<dbReference type="PANTHER" id="PTHR30055:SF237">
    <property type="entry name" value="TRANSCRIPTIONAL REPRESSOR MCE3R"/>
    <property type="match status" value="1"/>
</dbReference>
<evidence type="ECO:0000259" key="6">
    <source>
        <dbReference type="PROSITE" id="PS50977"/>
    </source>
</evidence>
<dbReference type="PANTHER" id="PTHR30055">
    <property type="entry name" value="HTH-TYPE TRANSCRIPTIONAL REGULATOR RUTR"/>
    <property type="match status" value="1"/>
</dbReference>
<keyword evidence="1" id="KW-0805">Transcription regulation</keyword>
<dbReference type="RefSeq" id="WP_123664181.1">
    <property type="nucleotide sequence ID" value="NZ_RJKE01000001.1"/>
</dbReference>
<feature type="region of interest" description="Disordered" evidence="5">
    <location>
        <begin position="187"/>
        <end position="206"/>
    </location>
</feature>
<dbReference type="InterPro" id="IPR009057">
    <property type="entry name" value="Homeodomain-like_sf"/>
</dbReference>
<dbReference type="AlphaFoldDB" id="A0A3N1CTF7"/>
<proteinExistence type="predicted"/>
<dbReference type="InterPro" id="IPR001647">
    <property type="entry name" value="HTH_TetR"/>
</dbReference>
<dbReference type="SUPFAM" id="SSF46689">
    <property type="entry name" value="Homeodomain-like"/>
    <property type="match status" value="1"/>
</dbReference>
<sequence>MEIGTRERRAQILAAATDLFARRGYHGVSISELGAAVGLTGPALYRHFKGKEALLAEILLDISTRLHRGGVARAGAAADPLDALLEWQISFALDHPALITVHERELPHVPEAPRREIRRIQRAYVEEWVAVVGARVPRPEAETRAAVHAAIGLINSTPYSADGLARPEMAALLHTMAKAALLAPPASPPTAAAVREAPRARLDRPI</sequence>
<reference evidence="7 8" key="1">
    <citation type="submission" date="2018-11" db="EMBL/GenBank/DDBJ databases">
        <title>Sequencing the genomes of 1000 actinobacteria strains.</title>
        <authorList>
            <person name="Klenk H.-P."/>
        </authorList>
    </citation>
    <scope>NUCLEOTIDE SEQUENCE [LARGE SCALE GENOMIC DNA]</scope>
    <source>
        <strain evidence="7 8">DSM 44254</strain>
    </source>
</reference>
<gene>
    <name evidence="7" type="ORF">EDD29_2107</name>
</gene>
<dbReference type="Pfam" id="PF00440">
    <property type="entry name" value="TetR_N"/>
    <property type="match status" value="1"/>
</dbReference>
<dbReference type="InterPro" id="IPR023772">
    <property type="entry name" value="DNA-bd_HTH_TetR-type_CS"/>
</dbReference>